<dbReference type="PANTHER" id="PTHR43883">
    <property type="entry name" value="SLR0207 PROTEIN"/>
    <property type="match status" value="1"/>
</dbReference>
<evidence type="ECO:0000313" key="1">
    <source>
        <dbReference type="EMBL" id="MBA8932023.1"/>
    </source>
</evidence>
<dbReference type="InterPro" id="IPR052732">
    <property type="entry name" value="Cell-binding_unc_protein"/>
</dbReference>
<comment type="caution">
    <text evidence="1">The sequence shown here is derived from an EMBL/GenBank/DDBJ whole genome shotgun (WGS) entry which is preliminary data.</text>
</comment>
<name>A0ABR6BYN3_9PSEU</name>
<dbReference type="SUPFAM" id="SSF56112">
    <property type="entry name" value="Protein kinase-like (PK-like)"/>
    <property type="match status" value="1"/>
</dbReference>
<gene>
    <name evidence="1" type="ORF">BC739_009282</name>
</gene>
<sequence>MAYESTSQFPTQVRETHCATVFFLGDRAYKMKKPVALGFLDFSTPEARRAVCHREVELNRRLAPDVYLGVAEVLDTEGTPCEWLVVMRRMPAERSLAALVRSGAQVRGQLRDLARQLAAFHARAERGPRIEEAGSVRALRERWGSTLAELRTATGEPLRAEVLAEITTLAQRYLDGREPLFRARISAGAVCDGHGDLLAEDVFCLPDGPRALDCLEFDDRLRWVDGLDDAAFLAMDLERLDRRDLAAWFLAQYQEFSGMPCPPSLTDHYIAYRAVVRAKVACLRHAQGAAGQAEQARLLADIARRHLRAAAPRLVLVGGQPGTGKSTLGGALADRIGAVLLRSDRVRKEIADRNPLAPSASGWEQGLYSPAHTARTYQELLRRARHLLGHGESVVLDASWRDAAERERAGELAHAVSAALVELECRVPRALADARIRARTADPSDATTGIAGVMAAHFHPWPRAGVIDTSGPVAGAAEQAALACATPFHHLEAPCAPPSAMNSTSSTSS</sequence>
<protein>
    <recommendedName>
        <fullName evidence="3">Gluconate kinase</fullName>
    </recommendedName>
</protein>
<accession>A0ABR6BYN3</accession>
<reference evidence="1 2" key="1">
    <citation type="submission" date="2020-08" db="EMBL/GenBank/DDBJ databases">
        <title>Genomic Encyclopedia of Archaeal and Bacterial Type Strains, Phase II (KMG-II): from individual species to whole genera.</title>
        <authorList>
            <person name="Goeker M."/>
        </authorList>
    </citation>
    <scope>NUCLEOTIDE SEQUENCE [LARGE SCALE GENOMIC DNA]</scope>
    <source>
        <strain evidence="1 2">DSM 43850</strain>
    </source>
</reference>
<evidence type="ECO:0000313" key="2">
    <source>
        <dbReference type="Proteomes" id="UP000517916"/>
    </source>
</evidence>
<dbReference type="RefSeq" id="WP_182840597.1">
    <property type="nucleotide sequence ID" value="NZ_BAAABQ010000049.1"/>
</dbReference>
<dbReference type="Proteomes" id="UP000517916">
    <property type="component" value="Unassembled WGS sequence"/>
</dbReference>
<dbReference type="Pfam" id="PF13671">
    <property type="entry name" value="AAA_33"/>
    <property type="match status" value="1"/>
</dbReference>
<dbReference type="InterPro" id="IPR011009">
    <property type="entry name" value="Kinase-like_dom_sf"/>
</dbReference>
<dbReference type="PANTHER" id="PTHR43883:SF1">
    <property type="entry name" value="GLUCONOKINASE"/>
    <property type="match status" value="1"/>
</dbReference>
<dbReference type="Gene3D" id="3.40.50.300">
    <property type="entry name" value="P-loop containing nucleotide triphosphate hydrolases"/>
    <property type="match status" value="1"/>
</dbReference>
<keyword evidence="2" id="KW-1185">Reference proteome</keyword>
<evidence type="ECO:0008006" key="3">
    <source>
        <dbReference type="Google" id="ProtNLM"/>
    </source>
</evidence>
<organism evidence="1 2">
    <name type="scientific">Kutzneria viridogrisea</name>
    <dbReference type="NCBI Taxonomy" id="47990"/>
    <lineage>
        <taxon>Bacteria</taxon>
        <taxon>Bacillati</taxon>
        <taxon>Actinomycetota</taxon>
        <taxon>Actinomycetes</taxon>
        <taxon>Pseudonocardiales</taxon>
        <taxon>Pseudonocardiaceae</taxon>
        <taxon>Kutzneria</taxon>
    </lineage>
</organism>
<dbReference type="InterPro" id="IPR027417">
    <property type="entry name" value="P-loop_NTPase"/>
</dbReference>
<dbReference type="EMBL" id="JACJID010000010">
    <property type="protein sequence ID" value="MBA8932023.1"/>
    <property type="molecule type" value="Genomic_DNA"/>
</dbReference>
<proteinExistence type="predicted"/>
<dbReference type="SUPFAM" id="SSF52540">
    <property type="entry name" value="P-loop containing nucleoside triphosphate hydrolases"/>
    <property type="match status" value="1"/>
</dbReference>